<sequence length="337" mass="36179">MGCGASNEVGSAKPDATRDPRVVEAILGAKPAPADESGVDTDSDWAEHTAKPAPADESGVDTDSDWAEEEEASHLYETLPELCAEFPTVLRFTSKGKVGRASEAYAKMCATVDAVARDSLRKEGGASYQAINYKEVLDTLLSAAQHCTRSSLLGARLLGVQHCMQRLLLSAARAAKAGKTVSMSNSLLDLYLTRVELTLTHLKAKDVVLSVGKSVGMLLIGAVKSVAMTRVDGMLLEGLQKTAGLALDAIRRSITHTCFAQLTLIDQLAISADHCVSQDWTTLMDRLRRVHDQHFKLGSAGMWEPTAGRWEPKAAFTALLADLLVGVGDSLSYYYPN</sequence>
<feature type="region of interest" description="Disordered" evidence="1">
    <location>
        <begin position="1"/>
        <end position="63"/>
    </location>
</feature>
<proteinExistence type="predicted"/>
<accession>A0AAE0GUS4</accession>
<dbReference type="AlphaFoldDB" id="A0AAE0GUS4"/>
<evidence type="ECO:0000313" key="2">
    <source>
        <dbReference type="EMBL" id="KAK3284468.1"/>
    </source>
</evidence>
<name>A0AAE0GUS4_9CHLO</name>
<gene>
    <name evidence="2" type="ORF">CYMTET_7882</name>
</gene>
<dbReference type="Proteomes" id="UP001190700">
    <property type="component" value="Unassembled WGS sequence"/>
</dbReference>
<organism evidence="2 3">
    <name type="scientific">Cymbomonas tetramitiformis</name>
    <dbReference type="NCBI Taxonomy" id="36881"/>
    <lineage>
        <taxon>Eukaryota</taxon>
        <taxon>Viridiplantae</taxon>
        <taxon>Chlorophyta</taxon>
        <taxon>Pyramimonadophyceae</taxon>
        <taxon>Pyramimonadales</taxon>
        <taxon>Pyramimonadaceae</taxon>
        <taxon>Cymbomonas</taxon>
    </lineage>
</organism>
<evidence type="ECO:0000313" key="3">
    <source>
        <dbReference type="Proteomes" id="UP001190700"/>
    </source>
</evidence>
<protein>
    <submittedName>
        <fullName evidence="2">Uncharacterized protein</fullName>
    </submittedName>
</protein>
<keyword evidence="3" id="KW-1185">Reference proteome</keyword>
<reference evidence="2 3" key="1">
    <citation type="journal article" date="2015" name="Genome Biol. Evol.">
        <title>Comparative Genomics of a Bacterivorous Green Alga Reveals Evolutionary Causalities and Consequences of Phago-Mixotrophic Mode of Nutrition.</title>
        <authorList>
            <person name="Burns J.A."/>
            <person name="Paasch A."/>
            <person name="Narechania A."/>
            <person name="Kim E."/>
        </authorList>
    </citation>
    <scope>NUCLEOTIDE SEQUENCE [LARGE SCALE GENOMIC DNA]</scope>
    <source>
        <strain evidence="2 3">PLY_AMNH</strain>
    </source>
</reference>
<dbReference type="EMBL" id="LGRX02002278">
    <property type="protein sequence ID" value="KAK3284468.1"/>
    <property type="molecule type" value="Genomic_DNA"/>
</dbReference>
<evidence type="ECO:0000256" key="1">
    <source>
        <dbReference type="SAM" id="MobiDB-lite"/>
    </source>
</evidence>
<comment type="caution">
    <text evidence="2">The sequence shown here is derived from an EMBL/GenBank/DDBJ whole genome shotgun (WGS) entry which is preliminary data.</text>
</comment>